<sequence>MISCIPIIFVDQKTYQFGWARRPSMLLVCGPSKAAVYGLPSCYRSAIIKPHLQGVSAREIHQCFGVHRSVIYRTIKRYRELGTDPEEEGVPPSLPRKEVKKERSRVLFRRLRNRRIKGMRMRDLFTEEKLFTVEQVINKQNDHVYVVSNPHATAGRSSHPASVMVFAGITACKTPPWFVPDGTKEDRQNCLDILKDKLLPWANSHFGNFCTFQRDGAPATQFDYGATMVQRKPSRRNRL</sequence>
<dbReference type="GO" id="GO:0003676">
    <property type="term" value="F:nucleic acid binding"/>
    <property type="evidence" value="ECO:0007669"/>
    <property type="project" value="InterPro"/>
</dbReference>
<dbReference type="OrthoDB" id="10006939at2759"/>
<organism evidence="4">
    <name type="scientific">Haemonchus placei</name>
    <name type="common">Barber's pole worm</name>
    <dbReference type="NCBI Taxonomy" id="6290"/>
    <lineage>
        <taxon>Eukaryota</taxon>
        <taxon>Metazoa</taxon>
        <taxon>Ecdysozoa</taxon>
        <taxon>Nematoda</taxon>
        <taxon>Chromadorea</taxon>
        <taxon>Rhabditida</taxon>
        <taxon>Rhabditina</taxon>
        <taxon>Rhabditomorpha</taxon>
        <taxon>Strongyloidea</taxon>
        <taxon>Trichostrongylidae</taxon>
        <taxon>Haemonchus</taxon>
    </lineage>
</organism>
<dbReference type="SUPFAM" id="SSF46689">
    <property type="entry name" value="Homeodomain-like"/>
    <property type="match status" value="1"/>
</dbReference>
<accession>A0A0N4W594</accession>
<evidence type="ECO:0000256" key="1">
    <source>
        <dbReference type="ARBA" id="ARBA00004123"/>
    </source>
</evidence>
<keyword evidence="3" id="KW-1185">Reference proteome</keyword>
<name>A0A0N4W594_HAEPC</name>
<evidence type="ECO:0000313" key="2">
    <source>
        <dbReference type="EMBL" id="VDO24928.1"/>
    </source>
</evidence>
<comment type="subcellular location">
    <subcellularLocation>
        <location evidence="1">Nucleus</location>
    </subcellularLocation>
</comment>
<dbReference type="InterPro" id="IPR036388">
    <property type="entry name" value="WH-like_DNA-bd_sf"/>
</dbReference>
<dbReference type="Gene3D" id="3.30.420.10">
    <property type="entry name" value="Ribonuclease H-like superfamily/Ribonuclease H"/>
    <property type="match status" value="1"/>
</dbReference>
<dbReference type="EMBL" id="UZAF01016291">
    <property type="protein sequence ID" value="VDO24928.1"/>
    <property type="molecule type" value="Genomic_DNA"/>
</dbReference>
<reference evidence="2 3" key="2">
    <citation type="submission" date="2018-11" db="EMBL/GenBank/DDBJ databases">
        <authorList>
            <consortium name="Pathogen Informatics"/>
        </authorList>
    </citation>
    <scope>NUCLEOTIDE SEQUENCE [LARGE SCALE GENOMIC DNA]</scope>
    <source>
        <strain evidence="2 3">MHpl1</strain>
    </source>
</reference>
<dbReference type="InterPro" id="IPR036397">
    <property type="entry name" value="RNaseH_sf"/>
</dbReference>
<dbReference type="PANTHER" id="PTHR46068">
    <property type="entry name" value="PROTEIN CBG27172"/>
    <property type="match status" value="1"/>
</dbReference>
<protein>
    <submittedName>
        <fullName evidence="4">Helix-turn-helix domain-containing protein</fullName>
    </submittedName>
</protein>
<dbReference type="Proteomes" id="UP000268014">
    <property type="component" value="Unassembled WGS sequence"/>
</dbReference>
<evidence type="ECO:0000313" key="3">
    <source>
        <dbReference type="Proteomes" id="UP000268014"/>
    </source>
</evidence>
<dbReference type="PANTHER" id="PTHR46068:SF1">
    <property type="entry name" value="TRANSPOSASE IS30-LIKE HTH DOMAIN-CONTAINING PROTEIN"/>
    <property type="match status" value="1"/>
</dbReference>
<dbReference type="GO" id="GO:0005634">
    <property type="term" value="C:nucleus"/>
    <property type="evidence" value="ECO:0007669"/>
    <property type="project" value="UniProtKB-SubCell"/>
</dbReference>
<dbReference type="Gene3D" id="1.10.10.10">
    <property type="entry name" value="Winged helix-like DNA-binding domain superfamily/Winged helix DNA-binding domain"/>
    <property type="match status" value="1"/>
</dbReference>
<proteinExistence type="predicted"/>
<dbReference type="Pfam" id="PF13384">
    <property type="entry name" value="HTH_23"/>
    <property type="match status" value="1"/>
</dbReference>
<dbReference type="InterPro" id="IPR009057">
    <property type="entry name" value="Homeodomain-like_sf"/>
</dbReference>
<gene>
    <name evidence="2" type="ORF">HPLM_LOCUS5109</name>
</gene>
<reference evidence="4" key="1">
    <citation type="submission" date="2017-02" db="UniProtKB">
        <authorList>
            <consortium name="WormBaseParasite"/>
        </authorList>
    </citation>
    <scope>IDENTIFICATION</scope>
</reference>
<dbReference type="AlphaFoldDB" id="A0A0N4W594"/>
<evidence type="ECO:0000313" key="4">
    <source>
        <dbReference type="WBParaSite" id="HPLM_0000511701-mRNA-1"/>
    </source>
</evidence>
<dbReference type="WBParaSite" id="HPLM_0000511701-mRNA-1">
    <property type="protein sequence ID" value="HPLM_0000511701-mRNA-1"/>
    <property type="gene ID" value="HPLM_0000511701"/>
</dbReference>